<gene>
    <name evidence="2" type="ORF">B0T16DRAFT_323103</name>
</gene>
<dbReference type="AlphaFoldDB" id="A0AA40CXR1"/>
<keyword evidence="1" id="KW-0472">Membrane</keyword>
<name>A0AA40CXR1_9PEZI</name>
<keyword evidence="3" id="KW-1185">Reference proteome</keyword>
<feature type="transmembrane region" description="Helical" evidence="1">
    <location>
        <begin position="334"/>
        <end position="357"/>
    </location>
</feature>
<organism evidence="2 3">
    <name type="scientific">Cercophora newfieldiana</name>
    <dbReference type="NCBI Taxonomy" id="92897"/>
    <lineage>
        <taxon>Eukaryota</taxon>
        <taxon>Fungi</taxon>
        <taxon>Dikarya</taxon>
        <taxon>Ascomycota</taxon>
        <taxon>Pezizomycotina</taxon>
        <taxon>Sordariomycetes</taxon>
        <taxon>Sordariomycetidae</taxon>
        <taxon>Sordariales</taxon>
        <taxon>Lasiosphaeriaceae</taxon>
        <taxon>Cercophora</taxon>
    </lineage>
</organism>
<evidence type="ECO:0000256" key="1">
    <source>
        <dbReference type="SAM" id="Phobius"/>
    </source>
</evidence>
<evidence type="ECO:0000313" key="3">
    <source>
        <dbReference type="Proteomes" id="UP001174936"/>
    </source>
</evidence>
<protein>
    <submittedName>
        <fullName evidence="2">Uncharacterized protein</fullName>
    </submittedName>
</protein>
<evidence type="ECO:0000313" key="2">
    <source>
        <dbReference type="EMBL" id="KAK0653044.1"/>
    </source>
</evidence>
<keyword evidence="1" id="KW-1133">Transmembrane helix</keyword>
<feature type="non-terminal residue" evidence="2">
    <location>
        <position position="382"/>
    </location>
</feature>
<accession>A0AA40CXR1</accession>
<comment type="caution">
    <text evidence="2">The sequence shown here is derived from an EMBL/GenBank/DDBJ whole genome shotgun (WGS) entry which is preliminary data.</text>
</comment>
<dbReference type="Proteomes" id="UP001174936">
    <property type="component" value="Unassembled WGS sequence"/>
</dbReference>
<dbReference type="EMBL" id="JAULSV010000002">
    <property type="protein sequence ID" value="KAK0653044.1"/>
    <property type="molecule type" value="Genomic_DNA"/>
</dbReference>
<sequence>LGQRFGREWIFGLNGVNDQGILPIIVLQFCRDEDLTDNKHDSGRPRFTKRFLTYFTGPWGQDRHHWITADERWSGMTRLGKPHKEDKLFQFHMRVFTAQGKGGWFHQTGPGLMRDRGTLAVPGKKTNLDLCEIRFSVGLKTTWEMDLPIFTLVTMADLSVTGYLKVLEGIGDNSKWAAANIRPSTNTTGVAAFAFRIRSLLPVWEAHWLELLQGIDAALQTDVILRLAADWIQESMDDLRRTVDYIDQLCCVSDMKQFAIVDMTSDSASNNSQDSTLETFRQNWDSVESLQRQIGNGLLARIAKRQAEVKNLQDSLFNATAVSEATKSTQLNHYILVFTAVTVIYLPLTFVTVCLALHTSVFHHRPEVTPYADHWNTGSLLL</sequence>
<keyword evidence="1" id="KW-0812">Transmembrane</keyword>
<proteinExistence type="predicted"/>
<reference evidence="2" key="1">
    <citation type="submission" date="2023-06" db="EMBL/GenBank/DDBJ databases">
        <title>Genome-scale phylogeny and comparative genomics of the fungal order Sordariales.</title>
        <authorList>
            <consortium name="Lawrence Berkeley National Laboratory"/>
            <person name="Hensen N."/>
            <person name="Bonometti L."/>
            <person name="Westerberg I."/>
            <person name="Brannstrom I.O."/>
            <person name="Guillou S."/>
            <person name="Cros-Aarteil S."/>
            <person name="Calhoun S."/>
            <person name="Haridas S."/>
            <person name="Kuo A."/>
            <person name="Mondo S."/>
            <person name="Pangilinan J."/>
            <person name="Riley R."/>
            <person name="Labutti K."/>
            <person name="Andreopoulos B."/>
            <person name="Lipzen A."/>
            <person name="Chen C."/>
            <person name="Yanf M."/>
            <person name="Daum C."/>
            <person name="Ng V."/>
            <person name="Clum A."/>
            <person name="Steindorff A."/>
            <person name="Ohm R."/>
            <person name="Martin F."/>
            <person name="Silar P."/>
            <person name="Natvig D."/>
            <person name="Lalanne C."/>
            <person name="Gautier V."/>
            <person name="Ament-Velasquez S.L."/>
            <person name="Kruys A."/>
            <person name="Hutchinson M.I."/>
            <person name="Powell A.J."/>
            <person name="Barry K."/>
            <person name="Miller A.N."/>
            <person name="Grigoriev I.V."/>
            <person name="Debuchy R."/>
            <person name="Gladieux P."/>
            <person name="Thoren M.H."/>
            <person name="Johannesson H."/>
        </authorList>
    </citation>
    <scope>NUCLEOTIDE SEQUENCE</scope>
    <source>
        <strain evidence="2">SMH2532-1</strain>
    </source>
</reference>